<protein>
    <submittedName>
        <fullName evidence="8">DUF4433 domain-containing protein</fullName>
    </submittedName>
</protein>
<keyword evidence="4 6" id="KW-0548">Nucleotidyltransferase</keyword>
<keyword evidence="3 6" id="KW-0808">Transferase</keyword>
<name>A0AA92TWS4_9BACT</name>
<feature type="active site" evidence="6">
    <location>
        <position position="169"/>
    </location>
</feature>
<feature type="domain" description="DarT" evidence="7">
    <location>
        <begin position="12"/>
        <end position="213"/>
    </location>
</feature>
<dbReference type="Proteomes" id="UP000283785">
    <property type="component" value="Unassembled WGS sequence"/>
</dbReference>
<evidence type="ECO:0000256" key="2">
    <source>
        <dbReference type="ARBA" id="ARBA00022676"/>
    </source>
</evidence>
<evidence type="ECO:0000256" key="5">
    <source>
        <dbReference type="ARBA" id="ARBA00023125"/>
    </source>
</evidence>
<evidence type="ECO:0000313" key="8">
    <source>
        <dbReference type="EMBL" id="RGW42009.1"/>
    </source>
</evidence>
<reference evidence="8 9" key="1">
    <citation type="submission" date="2018-08" db="EMBL/GenBank/DDBJ databases">
        <title>A genome reference for cultivated species of the human gut microbiota.</title>
        <authorList>
            <person name="Zou Y."/>
            <person name="Xue W."/>
            <person name="Luo G."/>
        </authorList>
    </citation>
    <scope>NUCLEOTIDE SEQUENCE [LARGE SCALE GENOMIC DNA]</scope>
    <source>
        <strain evidence="8 9">AF12-50</strain>
    </source>
</reference>
<feature type="active site" description="Proton acceptor" evidence="6">
    <location>
        <position position="55"/>
    </location>
</feature>
<dbReference type="EMBL" id="QSAG01000021">
    <property type="protein sequence ID" value="RGW42009.1"/>
    <property type="molecule type" value="Genomic_DNA"/>
</dbReference>
<keyword evidence="5 6" id="KW-0238">DNA-binding</keyword>
<organism evidence="8 9">
    <name type="scientific">Segatella copri</name>
    <dbReference type="NCBI Taxonomy" id="165179"/>
    <lineage>
        <taxon>Bacteria</taxon>
        <taxon>Pseudomonadati</taxon>
        <taxon>Bacteroidota</taxon>
        <taxon>Bacteroidia</taxon>
        <taxon>Bacteroidales</taxon>
        <taxon>Prevotellaceae</taxon>
        <taxon>Segatella</taxon>
    </lineage>
</organism>
<dbReference type="GO" id="GO:0016757">
    <property type="term" value="F:glycosyltransferase activity"/>
    <property type="evidence" value="ECO:0007669"/>
    <property type="project" value="UniProtKB-UniRule"/>
</dbReference>
<dbReference type="AlphaFoldDB" id="A0AA92TWS4"/>
<accession>A0AA92TWS4</accession>
<dbReference type="Pfam" id="PF14487">
    <property type="entry name" value="DarT"/>
    <property type="match status" value="1"/>
</dbReference>
<dbReference type="GO" id="GO:0016779">
    <property type="term" value="F:nucleotidyltransferase activity"/>
    <property type="evidence" value="ECO:0007669"/>
    <property type="project" value="UniProtKB-UniRule"/>
</dbReference>
<keyword evidence="1 6" id="KW-1277">Toxin-antitoxin system</keyword>
<dbReference type="GO" id="GO:0003677">
    <property type="term" value="F:DNA binding"/>
    <property type="evidence" value="ECO:0007669"/>
    <property type="project" value="UniProtKB-UniRule"/>
</dbReference>
<comment type="similarity">
    <text evidence="6">Belongs to the DarT ADP-ribosyltransferase family.</text>
</comment>
<evidence type="ECO:0000259" key="7">
    <source>
        <dbReference type="PROSITE" id="PS52018"/>
    </source>
</evidence>
<sequence length="213" mass="24851">MEDKASLKKHIRYAFRILHIDNMPHVMKYGLVHNDSPFASDSFVPIGDMSVMDARSTKQLSDGSFLSEYIPFYFGPRSPMLYNIQNGNGILTKKEPDEIVYCVIRIEDVINSDLHCVFTDGHALNNMSKFYSKSDLQRLDSLVKMEDVYATYWFNQSPWDDRKRKKEAELLFKDEIPPQFIVGFLVYSEKALEKMISFGIPKDKIIVKPEYYY</sequence>
<feature type="binding site" evidence="6">
    <location>
        <position position="55"/>
    </location>
    <ligand>
        <name>NAD(+)</name>
        <dbReference type="ChEBI" id="CHEBI:57540"/>
    </ligand>
</feature>
<evidence type="ECO:0000256" key="3">
    <source>
        <dbReference type="ARBA" id="ARBA00022679"/>
    </source>
</evidence>
<comment type="caution">
    <text evidence="8">The sequence shown here is derived from an EMBL/GenBank/DDBJ whole genome shotgun (WGS) entry which is preliminary data.</text>
</comment>
<dbReference type="InterPro" id="IPR029494">
    <property type="entry name" value="DarT"/>
</dbReference>
<evidence type="ECO:0000313" key="9">
    <source>
        <dbReference type="Proteomes" id="UP000283785"/>
    </source>
</evidence>
<feature type="binding site" evidence="6">
    <location>
        <begin position="16"/>
        <end position="18"/>
    </location>
    <ligand>
        <name>NAD(+)</name>
        <dbReference type="ChEBI" id="CHEBI:57540"/>
    </ligand>
</feature>
<dbReference type="PROSITE" id="PS52018">
    <property type="entry name" value="DART"/>
    <property type="match status" value="1"/>
</dbReference>
<comment type="caution">
    <text evidence="6">Lacks conserved residue(s) required for the propagation of feature annotation.</text>
</comment>
<proteinExistence type="inferred from homology"/>
<comment type="catalytic activity">
    <reaction evidence="6">
        <text>a thymidine in DNA + NAD(+) = an N-(ADP-alpha-D-ribosyl)-thymidine in DNA + nicotinamide + H(+)</text>
        <dbReference type="Rhea" id="RHEA:71651"/>
        <dbReference type="Rhea" id="RHEA-COMP:13556"/>
        <dbReference type="Rhea" id="RHEA-COMP:18051"/>
        <dbReference type="ChEBI" id="CHEBI:15378"/>
        <dbReference type="ChEBI" id="CHEBI:17154"/>
        <dbReference type="ChEBI" id="CHEBI:57540"/>
        <dbReference type="ChEBI" id="CHEBI:137386"/>
        <dbReference type="ChEBI" id="CHEBI:191199"/>
    </reaction>
</comment>
<evidence type="ECO:0000256" key="6">
    <source>
        <dbReference type="PROSITE-ProRule" id="PRU01362"/>
    </source>
</evidence>
<evidence type="ECO:0000256" key="1">
    <source>
        <dbReference type="ARBA" id="ARBA00022649"/>
    </source>
</evidence>
<evidence type="ECO:0000256" key="4">
    <source>
        <dbReference type="ARBA" id="ARBA00022695"/>
    </source>
</evidence>
<keyword evidence="2 6" id="KW-0328">Glycosyltransferase</keyword>
<dbReference type="RefSeq" id="WP_118065524.1">
    <property type="nucleotide sequence ID" value="NZ_QSAG01000021.1"/>
</dbReference>
<gene>
    <name evidence="8" type="ORF">DWV76_10745</name>
</gene>